<evidence type="ECO:0000313" key="2">
    <source>
        <dbReference type="Proteomes" id="UP000830768"/>
    </source>
</evidence>
<gene>
    <name evidence="1" type="ORF">LCI18_005128</name>
</gene>
<evidence type="ECO:0000313" key="1">
    <source>
        <dbReference type="EMBL" id="UPK94193.1"/>
    </source>
</evidence>
<name>A0ACD3YYW7_FUSSC</name>
<keyword evidence="2" id="KW-1185">Reference proteome</keyword>
<dbReference type="EMBL" id="CP090033">
    <property type="protein sequence ID" value="UPK94193.1"/>
    <property type="molecule type" value="Genomic_DNA"/>
</dbReference>
<sequence length="467" mass="54319">MAEILSLISATASLLGFAVATLPKLDQFRRDFNDTDLQKGWYKTQMVSVDTKLEIWKRFWCDQAYTLQDYEYFWGTLGYESMRTKLRLIEAESIAIATLLDFKVDWTLEFEMDNQWRKIRRRLGTKGATRMIETRANLKKRFTFALFRGAELEERTKRLLEKVKDLESFSQERFHAIQLSLPQGETLEVTTLHRLIARRDWMEEQENIFKYLYGLSTGHPEMGWSLVLAVPGEEMSFDDDAGLWTTFDIQKCPGSGRDLGLASFYSTDFKAAVSWYKTLSHKRSPRDPLRRDPYLSSRFAEPRRRDDDLRVALAEAAIGIVDWTMLLWGTPWTDGICTCGLRFVTATLSNGSTQMAVTFQRRMLCDRYQFGPIWTQGRKALLLGISLAEFALTRPVKVKIKENGEILFLTGDNWGPEKDLLDTVAARAGRPYREAVWYCFKYDRDLMNNGDFRPHHFLLFQEHVVKQ</sequence>
<accession>A0ACD3YYW7</accession>
<dbReference type="Proteomes" id="UP000830768">
    <property type="component" value="Chromosome 4"/>
</dbReference>
<reference evidence="1" key="1">
    <citation type="submission" date="2021-11" db="EMBL/GenBank/DDBJ databases">
        <title>Fusarium solani-melongenae Genome sequencing and assembly.</title>
        <authorList>
            <person name="Xie S."/>
            <person name="Huang L."/>
            <person name="Zhang X."/>
        </authorList>
    </citation>
    <scope>NUCLEOTIDE SEQUENCE</scope>
    <source>
        <strain evidence="1">CRI 24-3</strain>
    </source>
</reference>
<organism evidence="1 2">
    <name type="scientific">Fusarium solani subsp. cucurbitae</name>
    <name type="common">Neocosmosporum cucurbitae</name>
    <dbReference type="NCBI Taxonomy" id="2747967"/>
    <lineage>
        <taxon>Eukaryota</taxon>
        <taxon>Fungi</taxon>
        <taxon>Dikarya</taxon>
        <taxon>Ascomycota</taxon>
        <taxon>Pezizomycotina</taxon>
        <taxon>Sordariomycetes</taxon>
        <taxon>Hypocreomycetidae</taxon>
        <taxon>Hypocreales</taxon>
        <taxon>Nectriaceae</taxon>
        <taxon>Fusarium</taxon>
        <taxon>Fusarium solani species complex</taxon>
    </lineage>
</organism>
<protein>
    <submittedName>
        <fullName evidence="1">Uncharacterized protein</fullName>
    </submittedName>
</protein>
<proteinExistence type="predicted"/>